<dbReference type="Proteomes" id="UP000017836">
    <property type="component" value="Unassembled WGS sequence"/>
</dbReference>
<evidence type="ECO:0000313" key="3">
    <source>
        <dbReference type="Proteomes" id="UP000017836"/>
    </source>
</evidence>
<dbReference type="EMBL" id="KI396610">
    <property type="protein sequence ID" value="ERM97038.1"/>
    <property type="molecule type" value="Genomic_DNA"/>
</dbReference>
<accession>W1NN72</accession>
<feature type="region of interest" description="Disordered" evidence="1">
    <location>
        <begin position="1"/>
        <end position="100"/>
    </location>
</feature>
<reference evidence="3" key="1">
    <citation type="journal article" date="2013" name="Science">
        <title>The Amborella genome and the evolution of flowering plants.</title>
        <authorList>
            <consortium name="Amborella Genome Project"/>
        </authorList>
    </citation>
    <scope>NUCLEOTIDE SEQUENCE [LARGE SCALE GENOMIC DNA]</scope>
</reference>
<feature type="compositionally biased region" description="Polar residues" evidence="1">
    <location>
        <begin position="1"/>
        <end position="11"/>
    </location>
</feature>
<dbReference type="HOGENOM" id="CLU_1888584_0_0_1"/>
<gene>
    <name evidence="2" type="ORF">AMTR_s00122p00065540</name>
</gene>
<protein>
    <submittedName>
        <fullName evidence="2">Uncharacterized protein</fullName>
    </submittedName>
</protein>
<proteinExistence type="predicted"/>
<evidence type="ECO:0000313" key="2">
    <source>
        <dbReference type="EMBL" id="ERM97038.1"/>
    </source>
</evidence>
<dbReference type="AlphaFoldDB" id="W1NN72"/>
<name>W1NN72_AMBTC</name>
<sequence length="135" mass="14252">MIYSDQETTCNPGVASRVQEMGPVTIEPVHELTPAPPSPSRMSLDPCPKEHAPSTLEQASEVASRAVDEVPTTVQGDMHESDKGPEQHEGAALGIVGNKDPSVVKREGSILSEQPVGIIEGVGEEGPSSSFLLRL</sequence>
<feature type="compositionally biased region" description="Basic and acidic residues" evidence="1">
    <location>
        <begin position="77"/>
        <end position="89"/>
    </location>
</feature>
<organism evidence="2 3">
    <name type="scientific">Amborella trichopoda</name>
    <dbReference type="NCBI Taxonomy" id="13333"/>
    <lineage>
        <taxon>Eukaryota</taxon>
        <taxon>Viridiplantae</taxon>
        <taxon>Streptophyta</taxon>
        <taxon>Embryophyta</taxon>
        <taxon>Tracheophyta</taxon>
        <taxon>Spermatophyta</taxon>
        <taxon>Magnoliopsida</taxon>
        <taxon>Amborellales</taxon>
        <taxon>Amborellaceae</taxon>
        <taxon>Amborella</taxon>
    </lineage>
</organism>
<dbReference type="Gramene" id="ERM97038">
    <property type="protein sequence ID" value="ERM97038"/>
    <property type="gene ID" value="AMTR_s00122p00065540"/>
</dbReference>
<keyword evidence="3" id="KW-1185">Reference proteome</keyword>
<evidence type="ECO:0000256" key="1">
    <source>
        <dbReference type="SAM" id="MobiDB-lite"/>
    </source>
</evidence>